<evidence type="ECO:0000256" key="1">
    <source>
        <dbReference type="ARBA" id="ARBA00093464"/>
    </source>
</evidence>
<dbReference type="RefSeq" id="WP_092593810.1">
    <property type="nucleotide sequence ID" value="NZ_FMXN01000013.1"/>
</dbReference>
<organism evidence="3 4">
    <name type="scientific">Pseudidiomarina indica</name>
    <dbReference type="NCBI Taxonomy" id="1159017"/>
    <lineage>
        <taxon>Bacteria</taxon>
        <taxon>Pseudomonadati</taxon>
        <taxon>Pseudomonadota</taxon>
        <taxon>Gammaproteobacteria</taxon>
        <taxon>Alteromonadales</taxon>
        <taxon>Idiomarinaceae</taxon>
        <taxon>Pseudidiomarina</taxon>
    </lineage>
</organism>
<dbReference type="OrthoDB" id="6400110at2"/>
<dbReference type="Proteomes" id="UP000199626">
    <property type="component" value="Unassembled WGS sequence"/>
</dbReference>
<dbReference type="InterPro" id="IPR007335">
    <property type="entry name" value="DUF413"/>
</dbReference>
<evidence type="ECO:0000256" key="2">
    <source>
        <dbReference type="ARBA" id="ARBA00093628"/>
    </source>
</evidence>
<gene>
    <name evidence="3" type="ORF">SAMN02927930_01891</name>
</gene>
<comment type="similarity">
    <text evidence="1">Belongs to the MaoP family.</text>
</comment>
<evidence type="ECO:0000313" key="3">
    <source>
        <dbReference type="EMBL" id="SDB48821.1"/>
    </source>
</evidence>
<dbReference type="AlphaFoldDB" id="A0A1G6DUM3"/>
<name>A0A1G6DUM3_9GAMM</name>
<accession>A0A1G6DUM3</accession>
<dbReference type="Pfam" id="PF04219">
    <property type="entry name" value="DUF413"/>
    <property type="match status" value="1"/>
</dbReference>
<reference evidence="4" key="1">
    <citation type="submission" date="2016-10" db="EMBL/GenBank/DDBJ databases">
        <authorList>
            <person name="Varghese N."/>
            <person name="Submissions S."/>
        </authorList>
    </citation>
    <scope>NUCLEOTIDE SEQUENCE [LARGE SCALE GENOMIC DNA]</scope>
    <source>
        <strain evidence="4">CGMCC 1.10824</strain>
    </source>
</reference>
<keyword evidence="4" id="KW-1185">Reference proteome</keyword>
<dbReference type="STRING" id="1159017.SAMN02927930_01891"/>
<protein>
    <recommendedName>
        <fullName evidence="2">Macrodomain Ori protein</fullName>
    </recommendedName>
</protein>
<sequence>MATVNREQLIKKPFNDFKNYPYGFARSGDFSIRESELLGKHGSLITALMSGEIEPESAEEQSLLAVARGEKAAETPIEKAWSKYQARINRPKVGSMYGRSRYTDEAFEMSGVDDDDIVVED</sequence>
<dbReference type="EMBL" id="FMXN01000013">
    <property type="protein sequence ID" value="SDB48821.1"/>
    <property type="molecule type" value="Genomic_DNA"/>
</dbReference>
<evidence type="ECO:0000313" key="4">
    <source>
        <dbReference type="Proteomes" id="UP000199626"/>
    </source>
</evidence>
<proteinExistence type="inferred from homology"/>